<protein>
    <submittedName>
        <fullName evidence="2">DUF1985 domain-containing protein</fullName>
    </submittedName>
</protein>
<keyword evidence="1" id="KW-1185">Reference proteome</keyword>
<proteinExistence type="predicted"/>
<accession>A0A1I7WTA4</accession>
<evidence type="ECO:0000313" key="1">
    <source>
        <dbReference type="Proteomes" id="UP000095283"/>
    </source>
</evidence>
<sequence length="91" mass="10294">MKVILIISQKEDEELKVKKDKIKAGKALTYVRKVCGSTLTCHGIYFVFFKYTTLISLLLGIENMAINEELFNVDDIDGLDSDEDEVCKKSS</sequence>
<reference evidence="2" key="1">
    <citation type="submission" date="2016-11" db="UniProtKB">
        <authorList>
            <consortium name="WormBaseParasite"/>
        </authorList>
    </citation>
    <scope>IDENTIFICATION</scope>
</reference>
<dbReference type="WBParaSite" id="Hba_08319">
    <property type="protein sequence ID" value="Hba_08319"/>
    <property type="gene ID" value="Hba_08319"/>
</dbReference>
<dbReference type="Proteomes" id="UP000095283">
    <property type="component" value="Unplaced"/>
</dbReference>
<name>A0A1I7WTA4_HETBA</name>
<organism evidence="1 2">
    <name type="scientific">Heterorhabditis bacteriophora</name>
    <name type="common">Entomopathogenic nematode worm</name>
    <dbReference type="NCBI Taxonomy" id="37862"/>
    <lineage>
        <taxon>Eukaryota</taxon>
        <taxon>Metazoa</taxon>
        <taxon>Ecdysozoa</taxon>
        <taxon>Nematoda</taxon>
        <taxon>Chromadorea</taxon>
        <taxon>Rhabditida</taxon>
        <taxon>Rhabditina</taxon>
        <taxon>Rhabditomorpha</taxon>
        <taxon>Strongyloidea</taxon>
        <taxon>Heterorhabditidae</taxon>
        <taxon>Heterorhabditis</taxon>
    </lineage>
</organism>
<dbReference type="AlphaFoldDB" id="A0A1I7WTA4"/>
<evidence type="ECO:0000313" key="2">
    <source>
        <dbReference type="WBParaSite" id="Hba_08319"/>
    </source>
</evidence>